<keyword evidence="3 5" id="KW-1133">Transmembrane helix</keyword>
<evidence type="ECO:0000256" key="5">
    <source>
        <dbReference type="SAM" id="Phobius"/>
    </source>
</evidence>
<proteinExistence type="predicted"/>
<evidence type="ECO:0000256" key="3">
    <source>
        <dbReference type="ARBA" id="ARBA00022989"/>
    </source>
</evidence>
<keyword evidence="2 5" id="KW-0812">Transmembrane</keyword>
<feature type="transmembrane region" description="Helical" evidence="5">
    <location>
        <begin position="63"/>
        <end position="80"/>
    </location>
</feature>
<comment type="subcellular location">
    <subcellularLocation>
        <location evidence="1">Membrane</location>
        <topology evidence="1">Multi-pass membrane protein</topology>
    </subcellularLocation>
</comment>
<gene>
    <name evidence="6" type="ORF">CCMP2556_LOCUS39150</name>
</gene>
<evidence type="ECO:0000256" key="2">
    <source>
        <dbReference type="ARBA" id="ARBA00022692"/>
    </source>
</evidence>
<keyword evidence="7" id="KW-1185">Reference proteome</keyword>
<organism evidence="6 7">
    <name type="scientific">Durusdinium trenchii</name>
    <dbReference type="NCBI Taxonomy" id="1381693"/>
    <lineage>
        <taxon>Eukaryota</taxon>
        <taxon>Sar</taxon>
        <taxon>Alveolata</taxon>
        <taxon>Dinophyceae</taxon>
        <taxon>Suessiales</taxon>
        <taxon>Symbiodiniaceae</taxon>
        <taxon>Durusdinium</taxon>
    </lineage>
</organism>
<reference evidence="6 7" key="1">
    <citation type="submission" date="2024-02" db="EMBL/GenBank/DDBJ databases">
        <authorList>
            <person name="Chen Y."/>
            <person name="Shah S."/>
            <person name="Dougan E. K."/>
            <person name="Thang M."/>
            <person name="Chan C."/>
        </authorList>
    </citation>
    <scope>NUCLEOTIDE SEQUENCE [LARGE SCALE GENOMIC DNA]</scope>
</reference>
<sequence>MKRLQTLGLTECMFPFVNYILFRICEEDIRQIQTAPCEETRFLQSRSHEFISRCRLFAVKFPCWFRYSACIFFTLATMVFSGRVHSVYHRGYFYGFTRHTVFTILLQAVAGLTVSRILKYADAVQKNVAASLRGPILVCVSPLVGSMANTQTLLSALLVSCGCTIYLLQGPLSASESKAEQTGQTR</sequence>
<name>A0ABP0PUR1_9DINO</name>
<comment type="caution">
    <text evidence="6">The sequence shown here is derived from an EMBL/GenBank/DDBJ whole genome shotgun (WGS) entry which is preliminary data.</text>
</comment>
<evidence type="ECO:0000256" key="1">
    <source>
        <dbReference type="ARBA" id="ARBA00004141"/>
    </source>
</evidence>
<dbReference type="Pfam" id="PF04142">
    <property type="entry name" value="Nuc_sug_transp"/>
    <property type="match status" value="1"/>
</dbReference>
<dbReference type="EMBL" id="CAXAMN010023662">
    <property type="protein sequence ID" value="CAK9079516.1"/>
    <property type="molecule type" value="Genomic_DNA"/>
</dbReference>
<dbReference type="PANTHER" id="PTHR10231">
    <property type="entry name" value="NUCLEOTIDE-SUGAR TRANSMEMBRANE TRANSPORTER"/>
    <property type="match status" value="1"/>
</dbReference>
<dbReference type="Proteomes" id="UP001642484">
    <property type="component" value="Unassembled WGS sequence"/>
</dbReference>
<evidence type="ECO:0000313" key="7">
    <source>
        <dbReference type="Proteomes" id="UP001642484"/>
    </source>
</evidence>
<keyword evidence="4 5" id="KW-0472">Membrane</keyword>
<protein>
    <submittedName>
        <fullName evidence="6">Uncharacterized protein</fullName>
    </submittedName>
</protein>
<evidence type="ECO:0000313" key="6">
    <source>
        <dbReference type="EMBL" id="CAK9079516.1"/>
    </source>
</evidence>
<accession>A0ABP0PUR1</accession>
<evidence type="ECO:0000256" key="4">
    <source>
        <dbReference type="ARBA" id="ARBA00023136"/>
    </source>
</evidence>
<feature type="transmembrane region" description="Helical" evidence="5">
    <location>
        <begin position="92"/>
        <end position="115"/>
    </location>
</feature>
<dbReference type="InterPro" id="IPR007271">
    <property type="entry name" value="Nuc_sug_transpt"/>
</dbReference>